<gene>
    <name evidence="2" type="ORF">A3J61_02240</name>
</gene>
<evidence type="ECO:0000313" key="2">
    <source>
        <dbReference type="EMBL" id="OGI71799.1"/>
    </source>
</evidence>
<keyword evidence="1" id="KW-1133">Transmembrane helix</keyword>
<evidence type="ECO:0000256" key="1">
    <source>
        <dbReference type="SAM" id="Phobius"/>
    </source>
</evidence>
<keyword evidence="1" id="KW-0812">Transmembrane</keyword>
<feature type="transmembrane region" description="Helical" evidence="1">
    <location>
        <begin position="7"/>
        <end position="27"/>
    </location>
</feature>
<protein>
    <submittedName>
        <fullName evidence="2">Uncharacterized protein</fullName>
    </submittedName>
</protein>
<organism evidence="2 3">
    <name type="scientific">Candidatus Nomurabacteria bacterium RIFCSPHIGHO2_02_FULL_38_15</name>
    <dbReference type="NCBI Taxonomy" id="1801752"/>
    <lineage>
        <taxon>Bacteria</taxon>
        <taxon>Candidatus Nomuraibacteriota</taxon>
    </lineage>
</organism>
<sequence length="128" mass="14175">MKSTFKKIILFILIIGAIIIVAILVFGKEKIQTNVLQSQNQSLLSTTEPSTANDSAKFLQSLAQVKSMKLDTTFFANKSYQKLVDFSLPIVLEDPRLVGRVNPFAPLGVDSFFGQTEIKPEAKTDIKP</sequence>
<dbReference type="Proteomes" id="UP000179686">
    <property type="component" value="Unassembled WGS sequence"/>
</dbReference>
<dbReference type="EMBL" id="MFUC01000022">
    <property type="protein sequence ID" value="OGI71799.1"/>
    <property type="molecule type" value="Genomic_DNA"/>
</dbReference>
<accession>A0A1F6VQF1</accession>
<comment type="caution">
    <text evidence="2">The sequence shown here is derived from an EMBL/GenBank/DDBJ whole genome shotgun (WGS) entry which is preliminary data.</text>
</comment>
<dbReference type="STRING" id="1801752.A3J61_02240"/>
<reference evidence="2 3" key="1">
    <citation type="journal article" date="2016" name="Nat. Commun.">
        <title>Thousands of microbial genomes shed light on interconnected biogeochemical processes in an aquifer system.</title>
        <authorList>
            <person name="Anantharaman K."/>
            <person name="Brown C.T."/>
            <person name="Hug L.A."/>
            <person name="Sharon I."/>
            <person name="Castelle C.J."/>
            <person name="Probst A.J."/>
            <person name="Thomas B.C."/>
            <person name="Singh A."/>
            <person name="Wilkins M.J."/>
            <person name="Karaoz U."/>
            <person name="Brodie E.L."/>
            <person name="Williams K.H."/>
            <person name="Hubbard S.S."/>
            <person name="Banfield J.F."/>
        </authorList>
    </citation>
    <scope>NUCLEOTIDE SEQUENCE [LARGE SCALE GENOMIC DNA]</scope>
</reference>
<name>A0A1F6VQF1_9BACT</name>
<proteinExistence type="predicted"/>
<evidence type="ECO:0000313" key="3">
    <source>
        <dbReference type="Proteomes" id="UP000179686"/>
    </source>
</evidence>
<keyword evidence="1" id="KW-0472">Membrane</keyword>
<dbReference type="AlphaFoldDB" id="A0A1F6VQF1"/>